<comment type="similarity">
    <text evidence="3 10">Belongs to the RNase H family.</text>
</comment>
<dbReference type="InterPro" id="IPR012337">
    <property type="entry name" value="RNaseH-like_sf"/>
</dbReference>
<accession>A0ABR4PW27</accession>
<evidence type="ECO:0000256" key="11">
    <source>
        <dbReference type="SAM" id="MobiDB-lite"/>
    </source>
</evidence>
<protein>
    <recommendedName>
        <fullName evidence="4 10">Ribonuclease H</fullName>
        <shortName evidence="10">RNase H</shortName>
        <ecNumber evidence="4 10">3.1.26.4</ecNumber>
    </recommendedName>
</protein>
<comment type="caution">
    <text evidence="13">The sequence shown here is derived from an EMBL/GenBank/DDBJ whole genome shotgun (WGS) entry which is preliminary data.</text>
</comment>
<dbReference type="InterPro" id="IPR036397">
    <property type="entry name" value="RNaseH_sf"/>
</dbReference>
<evidence type="ECO:0000256" key="3">
    <source>
        <dbReference type="ARBA" id="ARBA00005300"/>
    </source>
</evidence>
<dbReference type="SUPFAM" id="SSF53098">
    <property type="entry name" value="Ribonuclease H-like"/>
    <property type="match status" value="1"/>
</dbReference>
<dbReference type="InterPro" id="IPR011320">
    <property type="entry name" value="RNase_H1_N"/>
</dbReference>
<evidence type="ECO:0000256" key="8">
    <source>
        <dbReference type="ARBA" id="ARBA00022801"/>
    </source>
</evidence>
<sequence length="350" mass="37705">MPASSTKKRKHSETTMKYYAVRAGHKPGVYTSWDDCIEQITGFRGASHKSFPTRKEAELFAAGQPVPAASTPASQGGVGKFYGVAKGVQTGVYENWDEALAQITGVKNPKYKKFTTRAEAEEFVASGGNSKTGKPTPTRAPAAKPKPKREASVELEFQVEDDMSDSDLEDTSAEVETPPAKKAKVKEEVGKEAPLQDGKLVVYTDGSSLGNGKVGARAGVGVYFGSGDPRNVSEPLKGATQTNQRAELTAILRALQICPVDVDIRIITDSNYSINCCSVWYKSWKANGWKTSTGTDVLNKDLVSSIRALIDKRDKKRAVTEFEWIKGHSSDPGNTAADALAVNAARAVLR</sequence>
<dbReference type="PIRSF" id="PIRSF036852">
    <property type="entry name" value="Ribonuclease_H1_euk"/>
    <property type="match status" value="1"/>
</dbReference>
<feature type="compositionally biased region" description="Acidic residues" evidence="11">
    <location>
        <begin position="157"/>
        <end position="173"/>
    </location>
</feature>
<dbReference type="EC" id="3.1.26.4" evidence="4 10"/>
<keyword evidence="9 10" id="KW-0460">Magnesium</keyword>
<dbReference type="InterPro" id="IPR009027">
    <property type="entry name" value="Ribosomal_bL9/RNase_H1_N"/>
</dbReference>
<gene>
    <name evidence="13" type="ORF">PVAG01_01073</name>
</gene>
<feature type="compositionally biased region" description="Low complexity" evidence="11">
    <location>
        <begin position="131"/>
        <end position="143"/>
    </location>
</feature>
<proteinExistence type="inferred from homology"/>
<dbReference type="PROSITE" id="PS50879">
    <property type="entry name" value="RNASE_H_1"/>
    <property type="match status" value="1"/>
</dbReference>
<dbReference type="Proteomes" id="UP001629113">
    <property type="component" value="Unassembled WGS sequence"/>
</dbReference>
<dbReference type="InterPro" id="IPR017067">
    <property type="entry name" value="RNase_H1_euk"/>
</dbReference>
<dbReference type="PANTHER" id="PTHR10642:SF26">
    <property type="entry name" value="RIBONUCLEASE H1"/>
    <property type="match status" value="1"/>
</dbReference>
<feature type="region of interest" description="Disordered" evidence="11">
    <location>
        <begin position="123"/>
        <end position="189"/>
    </location>
</feature>
<evidence type="ECO:0000256" key="1">
    <source>
        <dbReference type="ARBA" id="ARBA00000077"/>
    </source>
</evidence>
<evidence type="ECO:0000313" key="13">
    <source>
        <dbReference type="EMBL" id="KAL3427564.1"/>
    </source>
</evidence>
<keyword evidence="7 10" id="KW-0255">Endonuclease</keyword>
<comment type="catalytic activity">
    <reaction evidence="1 10">
        <text>Endonucleolytic cleavage to 5'-phosphomonoester.</text>
        <dbReference type="EC" id="3.1.26.4"/>
    </reaction>
</comment>
<evidence type="ECO:0000256" key="7">
    <source>
        <dbReference type="ARBA" id="ARBA00022759"/>
    </source>
</evidence>
<feature type="domain" description="RNase H type-1" evidence="12">
    <location>
        <begin position="196"/>
        <end position="346"/>
    </location>
</feature>
<reference evidence="13 14" key="1">
    <citation type="submission" date="2024-06" db="EMBL/GenBank/DDBJ databases">
        <title>Complete genome of Phlyctema vagabunda strain 19-DSS-EL-015.</title>
        <authorList>
            <person name="Fiorenzani C."/>
        </authorList>
    </citation>
    <scope>NUCLEOTIDE SEQUENCE [LARGE SCALE GENOMIC DNA]</scope>
    <source>
        <strain evidence="13 14">19-DSS-EL-015</strain>
    </source>
</reference>
<evidence type="ECO:0000313" key="14">
    <source>
        <dbReference type="Proteomes" id="UP001629113"/>
    </source>
</evidence>
<keyword evidence="5 10" id="KW-0540">Nuclease</keyword>
<dbReference type="InterPro" id="IPR050092">
    <property type="entry name" value="RNase_H"/>
</dbReference>
<keyword evidence="8 10" id="KW-0378">Hydrolase</keyword>
<dbReference type="Gene3D" id="3.30.420.10">
    <property type="entry name" value="Ribonuclease H-like superfamily/Ribonuclease H"/>
    <property type="match status" value="1"/>
</dbReference>
<organism evidence="13 14">
    <name type="scientific">Phlyctema vagabunda</name>
    <dbReference type="NCBI Taxonomy" id="108571"/>
    <lineage>
        <taxon>Eukaryota</taxon>
        <taxon>Fungi</taxon>
        <taxon>Dikarya</taxon>
        <taxon>Ascomycota</taxon>
        <taxon>Pezizomycotina</taxon>
        <taxon>Leotiomycetes</taxon>
        <taxon>Helotiales</taxon>
        <taxon>Dermateaceae</taxon>
        <taxon>Phlyctema</taxon>
    </lineage>
</organism>
<evidence type="ECO:0000256" key="10">
    <source>
        <dbReference type="PIRNR" id="PIRNR036852"/>
    </source>
</evidence>
<dbReference type="Gene3D" id="3.40.970.10">
    <property type="entry name" value="Ribonuclease H1, N-terminal domain"/>
    <property type="match status" value="2"/>
</dbReference>
<dbReference type="EMBL" id="JBFCZG010000001">
    <property type="protein sequence ID" value="KAL3427564.1"/>
    <property type="molecule type" value="Genomic_DNA"/>
</dbReference>
<dbReference type="Pfam" id="PF00075">
    <property type="entry name" value="RNase_H"/>
    <property type="match status" value="1"/>
</dbReference>
<dbReference type="CDD" id="cd09280">
    <property type="entry name" value="RNase_HI_eukaryote_like"/>
    <property type="match status" value="1"/>
</dbReference>
<keyword evidence="14" id="KW-1185">Reference proteome</keyword>
<name>A0ABR4PW27_9HELO</name>
<dbReference type="PANTHER" id="PTHR10642">
    <property type="entry name" value="RIBONUCLEASE H1"/>
    <property type="match status" value="1"/>
</dbReference>
<evidence type="ECO:0000256" key="2">
    <source>
        <dbReference type="ARBA" id="ARBA00001946"/>
    </source>
</evidence>
<evidence type="ECO:0000256" key="9">
    <source>
        <dbReference type="ARBA" id="ARBA00022842"/>
    </source>
</evidence>
<dbReference type="InterPro" id="IPR037056">
    <property type="entry name" value="RNase_H1_N_sf"/>
</dbReference>
<comment type="cofactor">
    <cofactor evidence="2 10">
        <name>Mg(2+)</name>
        <dbReference type="ChEBI" id="CHEBI:18420"/>
    </cofactor>
</comment>
<evidence type="ECO:0000259" key="12">
    <source>
        <dbReference type="PROSITE" id="PS50879"/>
    </source>
</evidence>
<evidence type="ECO:0000256" key="4">
    <source>
        <dbReference type="ARBA" id="ARBA00012180"/>
    </source>
</evidence>
<dbReference type="SUPFAM" id="SSF55658">
    <property type="entry name" value="L9 N-domain-like"/>
    <property type="match status" value="2"/>
</dbReference>
<dbReference type="InterPro" id="IPR002156">
    <property type="entry name" value="RNaseH_domain"/>
</dbReference>
<keyword evidence="6 10" id="KW-0479">Metal-binding</keyword>
<comment type="function">
    <text evidence="10">Endonuclease that specifically degrades the RNA of RNA-DNA hybrids.</text>
</comment>
<evidence type="ECO:0000256" key="6">
    <source>
        <dbReference type="ARBA" id="ARBA00022723"/>
    </source>
</evidence>
<dbReference type="Pfam" id="PF01693">
    <property type="entry name" value="Cauli_VI"/>
    <property type="match status" value="2"/>
</dbReference>
<evidence type="ECO:0000256" key="5">
    <source>
        <dbReference type="ARBA" id="ARBA00022722"/>
    </source>
</evidence>